<organism evidence="1 2">
    <name type="scientific">Vaccinium darrowii</name>
    <dbReference type="NCBI Taxonomy" id="229202"/>
    <lineage>
        <taxon>Eukaryota</taxon>
        <taxon>Viridiplantae</taxon>
        <taxon>Streptophyta</taxon>
        <taxon>Embryophyta</taxon>
        <taxon>Tracheophyta</taxon>
        <taxon>Spermatophyta</taxon>
        <taxon>Magnoliopsida</taxon>
        <taxon>eudicotyledons</taxon>
        <taxon>Gunneridae</taxon>
        <taxon>Pentapetalae</taxon>
        <taxon>asterids</taxon>
        <taxon>Ericales</taxon>
        <taxon>Ericaceae</taxon>
        <taxon>Vaccinioideae</taxon>
        <taxon>Vaccinieae</taxon>
        <taxon>Vaccinium</taxon>
    </lineage>
</organism>
<proteinExistence type="predicted"/>
<comment type="caution">
    <text evidence="1">The sequence shown here is derived from an EMBL/GenBank/DDBJ whole genome shotgun (WGS) entry which is preliminary data.</text>
</comment>
<name>A0ACB7YUP1_9ERIC</name>
<keyword evidence="2" id="KW-1185">Reference proteome</keyword>
<reference evidence="1 2" key="1">
    <citation type="journal article" date="2021" name="Hortic Res">
        <title>High-quality reference genome and annotation aids understanding of berry development for evergreen blueberry (Vaccinium darrowii).</title>
        <authorList>
            <person name="Yu J."/>
            <person name="Hulse-Kemp A.M."/>
            <person name="Babiker E."/>
            <person name="Staton M."/>
        </authorList>
    </citation>
    <scope>NUCLEOTIDE SEQUENCE [LARGE SCALE GENOMIC DNA]</scope>
    <source>
        <strain evidence="2">cv. NJ 8807/NJ 8810</strain>
        <tissue evidence="1">Young leaf</tissue>
    </source>
</reference>
<accession>A0ACB7YUP1</accession>
<evidence type="ECO:0000313" key="2">
    <source>
        <dbReference type="Proteomes" id="UP000828048"/>
    </source>
</evidence>
<sequence>MPHVEHAAFYVALEPPVQRGQAVQMRDAYLISLFSHQSSAILAIRTTPSTTIPHHAASRSTPSHTTSTKVAKCVNQCAELIRQRTCNAAISALEVISGVLPISSYSEKLLEMKGEALLMLGRYEEVIQLCEQTLVFAEKNVATTAYVPVASSNFYE</sequence>
<gene>
    <name evidence="1" type="ORF">Vadar_007232</name>
</gene>
<dbReference type="EMBL" id="CM037153">
    <property type="protein sequence ID" value="KAH7856949.1"/>
    <property type="molecule type" value="Genomic_DNA"/>
</dbReference>
<evidence type="ECO:0000313" key="1">
    <source>
        <dbReference type="EMBL" id="KAH7856949.1"/>
    </source>
</evidence>
<dbReference type="Proteomes" id="UP000828048">
    <property type="component" value="Chromosome 3"/>
</dbReference>
<protein>
    <submittedName>
        <fullName evidence="1">Uncharacterized protein</fullName>
    </submittedName>
</protein>